<dbReference type="OrthoDB" id="5489750at2"/>
<dbReference type="AlphaFoldDB" id="A0A0H0XKB8"/>
<dbReference type="PATRIC" id="fig|874156.12.peg.2680"/>
<dbReference type="Proteomes" id="UP000053455">
    <property type="component" value="Unassembled WGS sequence"/>
</dbReference>
<name>A0A0H0XKB8_9SPHN</name>
<proteinExistence type="predicted"/>
<gene>
    <name evidence="1" type="ORF">AAV99_13000</name>
</gene>
<comment type="caution">
    <text evidence="1">The sequence shown here is derived from an EMBL/GenBank/DDBJ whole genome shotgun (WGS) entry which is preliminary data.</text>
</comment>
<sequence length="145" mass="15235">MNRFYVAAVSSLLLTACQQGGGEGLPGNSDDDQPYSGIAEDAVLELTGTEPFWNATINGLSMVWRTPENIDGVNVSVERFAGRGGLSFSGQLEGTALDIAVTPGECSDGMSDRTYPFTATVVIGRDQRNGCAWRAGVDEAALGEP</sequence>
<dbReference type="PROSITE" id="PS51257">
    <property type="entry name" value="PROKAR_LIPOPROTEIN"/>
    <property type="match status" value="1"/>
</dbReference>
<evidence type="ECO:0000313" key="2">
    <source>
        <dbReference type="Proteomes" id="UP000053455"/>
    </source>
</evidence>
<accession>A0A0H0XKB8</accession>
<evidence type="ECO:0008006" key="3">
    <source>
        <dbReference type="Google" id="ProtNLM"/>
    </source>
</evidence>
<protein>
    <recommendedName>
        <fullName evidence="3">Lipoprotein</fullName>
    </recommendedName>
</protein>
<evidence type="ECO:0000313" key="1">
    <source>
        <dbReference type="EMBL" id="KLI63053.1"/>
    </source>
</evidence>
<dbReference type="EMBL" id="LBHU01000004">
    <property type="protein sequence ID" value="KLI63053.1"/>
    <property type="molecule type" value="Genomic_DNA"/>
</dbReference>
<reference evidence="1 2" key="1">
    <citation type="submission" date="2015-04" db="EMBL/GenBank/DDBJ databases">
        <title>The draft genome sequence of Erythrobacter marinus HWDM-33.</title>
        <authorList>
            <person name="Zhuang L."/>
            <person name="Liu Y."/>
            <person name="Shao Z."/>
        </authorList>
    </citation>
    <scope>NUCLEOTIDE SEQUENCE [LARGE SCALE GENOMIC DNA]</scope>
    <source>
        <strain evidence="1 2">HWDM-33</strain>
    </source>
</reference>
<keyword evidence="2" id="KW-1185">Reference proteome</keyword>
<dbReference type="RefSeq" id="WP_047094480.1">
    <property type="nucleotide sequence ID" value="NZ_LBHU01000004.1"/>
</dbReference>
<dbReference type="STRING" id="874156.GCA_001021555_02684"/>
<organism evidence="1 2">
    <name type="scientific">Aurantiacibacter marinus</name>
    <dbReference type="NCBI Taxonomy" id="874156"/>
    <lineage>
        <taxon>Bacteria</taxon>
        <taxon>Pseudomonadati</taxon>
        <taxon>Pseudomonadota</taxon>
        <taxon>Alphaproteobacteria</taxon>
        <taxon>Sphingomonadales</taxon>
        <taxon>Erythrobacteraceae</taxon>
        <taxon>Aurantiacibacter</taxon>
    </lineage>
</organism>